<feature type="domain" description="FAD-binding PCMH-type" evidence="4">
    <location>
        <begin position="38"/>
        <end position="207"/>
    </location>
</feature>
<comment type="caution">
    <text evidence="5">The sequence shown here is derived from an EMBL/GenBank/DDBJ whole genome shotgun (WGS) entry which is preliminary data.</text>
</comment>
<gene>
    <name evidence="5" type="primary">aurO-0</name>
    <name evidence="5" type="ORF">Forpe1208_v010885</name>
</gene>
<dbReference type="InterPro" id="IPR016166">
    <property type="entry name" value="FAD-bd_PCMH"/>
</dbReference>
<dbReference type="Proteomes" id="UP000694050">
    <property type="component" value="Unassembled WGS sequence"/>
</dbReference>
<dbReference type="AlphaFoldDB" id="A0A8J5NPP7"/>
<organism evidence="5 6">
    <name type="scientific">Fusarium oxysporum f. sp. rapae</name>
    <dbReference type="NCBI Taxonomy" id="485398"/>
    <lineage>
        <taxon>Eukaryota</taxon>
        <taxon>Fungi</taxon>
        <taxon>Dikarya</taxon>
        <taxon>Ascomycota</taxon>
        <taxon>Pezizomycotina</taxon>
        <taxon>Sordariomycetes</taxon>
        <taxon>Hypocreomycetidae</taxon>
        <taxon>Hypocreales</taxon>
        <taxon>Nectriaceae</taxon>
        <taxon>Fusarium</taxon>
        <taxon>Fusarium oxysporum species complex</taxon>
    </lineage>
</organism>
<dbReference type="GO" id="GO:0071949">
    <property type="term" value="F:FAD binding"/>
    <property type="evidence" value="ECO:0007669"/>
    <property type="project" value="InterPro"/>
</dbReference>
<evidence type="ECO:0000256" key="3">
    <source>
        <dbReference type="ARBA" id="ARBA00023002"/>
    </source>
</evidence>
<dbReference type="PANTHER" id="PTHR42973:SF7">
    <property type="entry name" value="FAD-BINDING PCMH-TYPE DOMAIN-CONTAINING PROTEIN"/>
    <property type="match status" value="1"/>
</dbReference>
<dbReference type="InterPro" id="IPR050416">
    <property type="entry name" value="FAD-linked_Oxidoreductase"/>
</dbReference>
<protein>
    <submittedName>
        <fullName evidence="5">FAD-linked oxidoreductase aurO</fullName>
    </submittedName>
</protein>
<dbReference type="PANTHER" id="PTHR42973">
    <property type="entry name" value="BINDING OXIDOREDUCTASE, PUTATIVE (AFU_ORTHOLOGUE AFUA_1G17690)-RELATED"/>
    <property type="match status" value="1"/>
</dbReference>
<evidence type="ECO:0000256" key="1">
    <source>
        <dbReference type="ARBA" id="ARBA00022630"/>
    </source>
</evidence>
<evidence type="ECO:0000259" key="4">
    <source>
        <dbReference type="PROSITE" id="PS51387"/>
    </source>
</evidence>
<evidence type="ECO:0000256" key="2">
    <source>
        <dbReference type="ARBA" id="ARBA00022827"/>
    </source>
</evidence>
<proteinExistence type="predicted"/>
<keyword evidence="3" id="KW-0560">Oxidoreductase</keyword>
<dbReference type="PROSITE" id="PS51387">
    <property type="entry name" value="FAD_PCMH"/>
    <property type="match status" value="1"/>
</dbReference>
<evidence type="ECO:0000313" key="6">
    <source>
        <dbReference type="Proteomes" id="UP000694050"/>
    </source>
</evidence>
<reference evidence="5" key="1">
    <citation type="submission" date="2021-04" db="EMBL/GenBank/DDBJ databases">
        <title>First draft genome resource for Brassicaceae pathogens Fusarium oxysporum f. sp. raphani and Fusarium oxysporum f. sp. rapae.</title>
        <authorList>
            <person name="Asai S."/>
        </authorList>
    </citation>
    <scope>NUCLEOTIDE SEQUENCE</scope>
    <source>
        <strain evidence="5">Tf1208</strain>
    </source>
</reference>
<sequence>MVVEASTLFAKLKAHLAHTQARFYQPDSTDYKQVEQCFIEKPVKSLGIVKPQNADEVAAVLQFCLKNKVEFSVRSGGHDCAARTLVNGTLVIDMRDINRVAISEDKQSAKVGGGILTGQLAKALGEEGLTTPIGTIASVGYTGWSTLGGYGPLTSHYGLGVDQIIGAKIINARGEIQTADEELLVGIRGGGGSLGIIVELTIKVYPIDKIISSTIIYESSNLEAALTSYTQHFEGLLCTQELPVCLQLQPAIMQMPGQGVVLGVIATWHDENKEEGLSWIKNIAKAGTCDMEATRETTIAEMLQNNEKLVTWPSYGRVFTLNVRKLTTKTIEVLARHCSDAPGGGLIFSYHTLQSAQEPTQNSVFGTRTRHHMLEIYALVADSSIAEDRMRWAAQVKADLETEDADNILEGSYISLSSHEDANLKKVYGRHYSTLADLKRKYDAGNVFKHTIPRLLLMEEEDKIIEA</sequence>
<name>A0A8J5NPP7_FUSOX</name>
<accession>A0A8J5NPP7</accession>
<dbReference type="InterPro" id="IPR006094">
    <property type="entry name" value="Oxid_FAD_bind_N"/>
</dbReference>
<dbReference type="Pfam" id="PF01565">
    <property type="entry name" value="FAD_binding_4"/>
    <property type="match status" value="1"/>
</dbReference>
<keyword evidence="2" id="KW-0274">FAD</keyword>
<dbReference type="GO" id="GO:0016491">
    <property type="term" value="F:oxidoreductase activity"/>
    <property type="evidence" value="ECO:0007669"/>
    <property type="project" value="UniProtKB-KW"/>
</dbReference>
<keyword evidence="1" id="KW-0285">Flavoprotein</keyword>
<evidence type="ECO:0000313" key="5">
    <source>
        <dbReference type="EMBL" id="KAG7409058.1"/>
    </source>
</evidence>
<dbReference type="EMBL" id="JAELUQ010000008">
    <property type="protein sequence ID" value="KAG7409058.1"/>
    <property type="molecule type" value="Genomic_DNA"/>
</dbReference>